<dbReference type="SMART" id="SM00646">
    <property type="entry name" value="Ami_3"/>
    <property type="match status" value="1"/>
</dbReference>
<keyword evidence="2" id="KW-0812">Transmembrane</keyword>
<dbReference type="PANTHER" id="PTHR30404:SF0">
    <property type="entry name" value="N-ACETYLMURAMOYL-L-ALANINE AMIDASE AMIC"/>
    <property type="match status" value="1"/>
</dbReference>
<protein>
    <submittedName>
        <fullName evidence="4">N-acetylmuramoyl-L-alanine amidase CwlD</fullName>
    </submittedName>
</protein>
<accession>A0A1E5L8L2</accession>
<dbReference type="Gene3D" id="3.40.630.40">
    <property type="entry name" value="Zn-dependent exopeptidases"/>
    <property type="match status" value="1"/>
</dbReference>
<dbReference type="RefSeq" id="WP_069701341.1">
    <property type="nucleotide sequence ID" value="NZ_MJAT01000005.1"/>
</dbReference>
<dbReference type="GO" id="GO:0030288">
    <property type="term" value="C:outer membrane-bounded periplasmic space"/>
    <property type="evidence" value="ECO:0007669"/>
    <property type="project" value="TreeGrafter"/>
</dbReference>
<evidence type="ECO:0000256" key="2">
    <source>
        <dbReference type="SAM" id="Phobius"/>
    </source>
</evidence>
<feature type="transmembrane region" description="Helical" evidence="2">
    <location>
        <begin position="12"/>
        <end position="28"/>
    </location>
</feature>
<proteinExistence type="predicted"/>
<evidence type="ECO:0000259" key="3">
    <source>
        <dbReference type="SMART" id="SM00646"/>
    </source>
</evidence>
<dbReference type="PANTHER" id="PTHR30404">
    <property type="entry name" value="N-ACETYLMURAMOYL-L-ALANINE AMIDASE"/>
    <property type="match status" value="1"/>
</dbReference>
<evidence type="ECO:0000313" key="4">
    <source>
        <dbReference type="EMBL" id="OEH86364.1"/>
    </source>
</evidence>
<organism evidence="4 5">
    <name type="scientific">Desulfuribacillus stibiiarsenatis</name>
    <dbReference type="NCBI Taxonomy" id="1390249"/>
    <lineage>
        <taxon>Bacteria</taxon>
        <taxon>Bacillati</taxon>
        <taxon>Bacillota</taxon>
        <taxon>Desulfuribacillia</taxon>
        <taxon>Desulfuribacillales</taxon>
        <taxon>Desulfuribacillaceae</taxon>
        <taxon>Desulfuribacillus</taxon>
    </lineage>
</organism>
<dbReference type="InterPro" id="IPR050695">
    <property type="entry name" value="N-acetylmuramoyl_amidase_3"/>
</dbReference>
<dbReference type="GO" id="GO:0009253">
    <property type="term" value="P:peptidoglycan catabolic process"/>
    <property type="evidence" value="ECO:0007669"/>
    <property type="project" value="InterPro"/>
</dbReference>
<dbReference type="OrthoDB" id="9806267at2"/>
<dbReference type="STRING" id="1390249.BHU72_14175"/>
<dbReference type="Pfam" id="PF01520">
    <property type="entry name" value="Amidase_3"/>
    <property type="match status" value="1"/>
</dbReference>
<dbReference type="SUPFAM" id="SSF53187">
    <property type="entry name" value="Zn-dependent exopeptidases"/>
    <property type="match status" value="1"/>
</dbReference>
<sequence>MERLRRKVKGLFIYSLVFILVYVMLPGFQETKETLGLPLSGKVIAIDAGHGGPDGGAISQSGIIEKDITLEIAQKVRDYLQQAGAAVIMTREGDYDLAKENTKGLSRRKVEDLRTRVKMINESKAELLVSVHLNSIPSERWSGAQSFYPIGSEKSKLLAERIQGYLIEVTGKTERVPLPDKRIYLIREVKVPAVVIEVGFLSNPEEAQLMTTQDYQTRLAHSIYLGIIEYIAEQPQ</sequence>
<dbReference type="CDD" id="cd02696">
    <property type="entry name" value="MurNAc-LAA"/>
    <property type="match status" value="1"/>
</dbReference>
<feature type="domain" description="MurNAc-LAA" evidence="3">
    <location>
        <begin position="117"/>
        <end position="228"/>
    </location>
</feature>
<keyword evidence="5" id="KW-1185">Reference proteome</keyword>
<keyword evidence="2" id="KW-1133">Transmembrane helix</keyword>
<dbReference type="GO" id="GO:0008745">
    <property type="term" value="F:N-acetylmuramoyl-L-alanine amidase activity"/>
    <property type="evidence" value="ECO:0007669"/>
    <property type="project" value="InterPro"/>
</dbReference>
<reference evidence="4 5" key="1">
    <citation type="submission" date="2016-09" db="EMBL/GenBank/DDBJ databases">
        <title>Desulfuribacillus arsenicus sp. nov., an obligately anaerobic, dissimilatory arsenic- and antimonate-reducing bacterium isolated from anoxic sediments.</title>
        <authorList>
            <person name="Abin C.A."/>
            <person name="Hollibaugh J.T."/>
        </authorList>
    </citation>
    <scope>NUCLEOTIDE SEQUENCE [LARGE SCALE GENOMIC DNA]</scope>
    <source>
        <strain evidence="4 5">MLFW-2</strain>
    </source>
</reference>
<dbReference type="AlphaFoldDB" id="A0A1E5L8L2"/>
<keyword evidence="2" id="KW-0472">Membrane</keyword>
<dbReference type="InterPro" id="IPR014234">
    <property type="entry name" value="Spore_CwlD"/>
</dbReference>
<dbReference type="NCBIfam" id="TIGR02883">
    <property type="entry name" value="spore_cwlD"/>
    <property type="match status" value="1"/>
</dbReference>
<name>A0A1E5L8L2_9FIRM</name>
<dbReference type="Proteomes" id="UP000095255">
    <property type="component" value="Unassembled WGS sequence"/>
</dbReference>
<evidence type="ECO:0000313" key="5">
    <source>
        <dbReference type="Proteomes" id="UP000095255"/>
    </source>
</evidence>
<evidence type="ECO:0000256" key="1">
    <source>
        <dbReference type="ARBA" id="ARBA00022801"/>
    </source>
</evidence>
<gene>
    <name evidence="4" type="ORF">BHU72_14175</name>
</gene>
<dbReference type="EMBL" id="MJAT01000005">
    <property type="protein sequence ID" value="OEH86364.1"/>
    <property type="molecule type" value="Genomic_DNA"/>
</dbReference>
<keyword evidence="1" id="KW-0378">Hydrolase</keyword>
<comment type="caution">
    <text evidence="4">The sequence shown here is derived from an EMBL/GenBank/DDBJ whole genome shotgun (WGS) entry which is preliminary data.</text>
</comment>
<dbReference type="InterPro" id="IPR002508">
    <property type="entry name" value="MurNAc-LAA_cat"/>
</dbReference>